<dbReference type="Gene3D" id="2.40.70.10">
    <property type="entry name" value="Acid Proteases"/>
    <property type="match status" value="1"/>
</dbReference>
<dbReference type="Pfam" id="PF08284">
    <property type="entry name" value="RVP_2"/>
    <property type="match status" value="1"/>
</dbReference>
<organism evidence="1">
    <name type="scientific">Tanacetum cinerariifolium</name>
    <name type="common">Dalmatian daisy</name>
    <name type="synonym">Chrysanthemum cinerariifolium</name>
    <dbReference type="NCBI Taxonomy" id="118510"/>
    <lineage>
        <taxon>Eukaryota</taxon>
        <taxon>Viridiplantae</taxon>
        <taxon>Streptophyta</taxon>
        <taxon>Embryophyta</taxon>
        <taxon>Tracheophyta</taxon>
        <taxon>Spermatophyta</taxon>
        <taxon>Magnoliopsida</taxon>
        <taxon>eudicotyledons</taxon>
        <taxon>Gunneridae</taxon>
        <taxon>Pentapetalae</taxon>
        <taxon>asterids</taxon>
        <taxon>campanulids</taxon>
        <taxon>Asterales</taxon>
        <taxon>Asteraceae</taxon>
        <taxon>Asteroideae</taxon>
        <taxon>Anthemideae</taxon>
        <taxon>Anthemidinae</taxon>
        <taxon>Tanacetum</taxon>
    </lineage>
</organism>
<accession>A0A699Q791</accession>
<dbReference type="InterPro" id="IPR021109">
    <property type="entry name" value="Peptidase_aspartic_dom_sf"/>
</dbReference>
<gene>
    <name evidence="1" type="ORF">Tci_833906</name>
</gene>
<dbReference type="PANTHER" id="PTHR15503">
    <property type="entry name" value="LDOC1 RELATED"/>
    <property type="match status" value="1"/>
</dbReference>
<dbReference type="PANTHER" id="PTHR15503:SF45">
    <property type="entry name" value="RNA-DIRECTED DNA POLYMERASE HOMOLOG"/>
    <property type="match status" value="1"/>
</dbReference>
<dbReference type="InterPro" id="IPR032567">
    <property type="entry name" value="RTL1-rel"/>
</dbReference>
<proteinExistence type="predicted"/>
<evidence type="ECO:0000313" key="1">
    <source>
        <dbReference type="EMBL" id="GFC61936.1"/>
    </source>
</evidence>
<keyword evidence="1" id="KW-0548">Nucleotidyltransferase</keyword>
<comment type="caution">
    <text evidence="1">The sequence shown here is derived from an EMBL/GenBank/DDBJ whole genome shotgun (WGS) entry which is preliminary data.</text>
</comment>
<reference evidence="1" key="1">
    <citation type="journal article" date="2019" name="Sci. Rep.">
        <title>Draft genome of Tanacetum cinerariifolium, the natural source of mosquito coil.</title>
        <authorList>
            <person name="Yamashiro T."/>
            <person name="Shiraishi A."/>
            <person name="Satake H."/>
            <person name="Nakayama K."/>
        </authorList>
    </citation>
    <scope>NUCLEOTIDE SEQUENCE</scope>
</reference>
<dbReference type="EMBL" id="BKCJ010991787">
    <property type="protein sequence ID" value="GFC61936.1"/>
    <property type="molecule type" value="Genomic_DNA"/>
</dbReference>
<sequence>MADSLAIGALRSILPIIMVVPLEAQRSFVCTAFSSLIDIIPTTLDYGYDVELANGKSIVANTLIWGYTLIFLNHPFNIDLMHVKLGSFDFIIGIDWLSRYHAVIDCAEKIVRIPFGNEVLIVRGDEATTH</sequence>
<dbReference type="AlphaFoldDB" id="A0A699Q791"/>
<name>A0A699Q791_TANCI</name>
<dbReference type="GO" id="GO:0003964">
    <property type="term" value="F:RNA-directed DNA polymerase activity"/>
    <property type="evidence" value="ECO:0007669"/>
    <property type="project" value="UniProtKB-KW"/>
</dbReference>
<protein>
    <submittedName>
        <fullName evidence="1">Reverse transcriptase domain-containing protein</fullName>
    </submittedName>
</protein>
<feature type="non-terminal residue" evidence="1">
    <location>
        <position position="130"/>
    </location>
</feature>
<keyword evidence="1" id="KW-0695">RNA-directed DNA polymerase</keyword>
<keyword evidence="1" id="KW-0808">Transferase</keyword>